<keyword evidence="8" id="KW-1185">Reference proteome</keyword>
<dbReference type="InterPro" id="IPR036919">
    <property type="entry name" value="Ribo_uL30_ferredoxin-like_sf"/>
</dbReference>
<evidence type="ECO:0000256" key="2">
    <source>
        <dbReference type="ARBA" id="ARBA00011838"/>
    </source>
</evidence>
<gene>
    <name evidence="5" type="primary">rpmD</name>
    <name evidence="7" type="ORF">J2X19_004961</name>
</gene>
<keyword evidence="3 5" id="KW-0689">Ribosomal protein</keyword>
<feature type="domain" description="Large ribosomal subunit protein uL30-like ferredoxin-like fold" evidence="6">
    <location>
        <begin position="7"/>
        <end position="57"/>
    </location>
</feature>
<dbReference type="SUPFAM" id="SSF55129">
    <property type="entry name" value="Ribosomal protein L30p/L7e"/>
    <property type="match status" value="1"/>
</dbReference>
<dbReference type="PANTHER" id="PTHR15892:SF2">
    <property type="entry name" value="LARGE RIBOSOMAL SUBUNIT PROTEIN UL30M"/>
    <property type="match status" value="1"/>
</dbReference>
<dbReference type="PIRSF" id="PIRSF002211">
    <property type="entry name" value="Ribosomal_L30_bac-type"/>
    <property type="match status" value="1"/>
</dbReference>
<dbReference type="NCBIfam" id="TIGR01308">
    <property type="entry name" value="rpmD_bact"/>
    <property type="match status" value="1"/>
</dbReference>
<dbReference type="HAMAP" id="MF_01371_B">
    <property type="entry name" value="Ribosomal_uL30_B"/>
    <property type="match status" value="1"/>
</dbReference>
<dbReference type="InterPro" id="IPR005996">
    <property type="entry name" value="Ribosomal_uL30_bac-type"/>
</dbReference>
<dbReference type="GO" id="GO:0005840">
    <property type="term" value="C:ribosome"/>
    <property type="evidence" value="ECO:0007669"/>
    <property type="project" value="UniProtKB-KW"/>
</dbReference>
<comment type="caution">
    <text evidence="7">The sequence shown here is derived from an EMBL/GenBank/DDBJ whole genome shotgun (WGS) entry which is preliminary data.</text>
</comment>
<protein>
    <recommendedName>
        <fullName evidence="5">Large ribosomal subunit protein uL30</fullName>
    </recommendedName>
</protein>
<reference evidence="7 8" key="1">
    <citation type="submission" date="2023-07" db="EMBL/GenBank/DDBJ databases">
        <title>Sorghum-associated microbial communities from plants grown in Nebraska, USA.</title>
        <authorList>
            <person name="Schachtman D."/>
        </authorList>
    </citation>
    <scope>NUCLEOTIDE SEQUENCE [LARGE SCALE GENOMIC DNA]</scope>
    <source>
        <strain evidence="7 8">BE313</strain>
    </source>
</reference>
<name>A0ABU2CFY9_9BURK</name>
<dbReference type="Gene3D" id="3.30.1390.20">
    <property type="entry name" value="Ribosomal protein L30, ferredoxin-like fold domain"/>
    <property type="match status" value="1"/>
</dbReference>
<evidence type="ECO:0000259" key="6">
    <source>
        <dbReference type="Pfam" id="PF00327"/>
    </source>
</evidence>
<organism evidence="7 8">
    <name type="scientific">Rhodoferax ferrireducens</name>
    <dbReference type="NCBI Taxonomy" id="192843"/>
    <lineage>
        <taxon>Bacteria</taxon>
        <taxon>Pseudomonadati</taxon>
        <taxon>Pseudomonadota</taxon>
        <taxon>Betaproteobacteria</taxon>
        <taxon>Burkholderiales</taxon>
        <taxon>Comamonadaceae</taxon>
        <taxon>Rhodoferax</taxon>
    </lineage>
</organism>
<evidence type="ECO:0000256" key="3">
    <source>
        <dbReference type="ARBA" id="ARBA00022980"/>
    </source>
</evidence>
<dbReference type="InterPro" id="IPR016082">
    <property type="entry name" value="Ribosomal_uL30_ferredoxin-like"/>
</dbReference>
<dbReference type="Pfam" id="PF00327">
    <property type="entry name" value="Ribosomal_L30"/>
    <property type="match status" value="1"/>
</dbReference>
<comment type="similarity">
    <text evidence="1 5">Belongs to the universal ribosomal protein uL30 family.</text>
</comment>
<dbReference type="RefSeq" id="WP_092757618.1">
    <property type="nucleotide sequence ID" value="NZ_JAVDXT010000007.1"/>
</dbReference>
<evidence type="ECO:0000313" key="7">
    <source>
        <dbReference type="EMBL" id="MDR7380259.1"/>
    </source>
</evidence>
<accession>A0ABU2CFY9</accession>
<comment type="subunit">
    <text evidence="2 5">Part of the 50S ribosomal subunit.</text>
</comment>
<sequence>MTTQQTLKVTLVRSPIGTKESHRATVRGLGLRKIRSVSELQDTPEVRGMINKISYLVKII</sequence>
<evidence type="ECO:0000256" key="5">
    <source>
        <dbReference type="HAMAP-Rule" id="MF_01371"/>
    </source>
</evidence>
<dbReference type="PANTHER" id="PTHR15892">
    <property type="entry name" value="MITOCHONDRIAL RIBOSOMAL PROTEIN L30"/>
    <property type="match status" value="1"/>
</dbReference>
<dbReference type="CDD" id="cd01658">
    <property type="entry name" value="Ribosomal_L30"/>
    <property type="match status" value="1"/>
</dbReference>
<proteinExistence type="inferred from homology"/>
<dbReference type="Proteomes" id="UP001180487">
    <property type="component" value="Unassembled WGS sequence"/>
</dbReference>
<dbReference type="EMBL" id="JAVDXT010000007">
    <property type="protein sequence ID" value="MDR7380259.1"/>
    <property type="molecule type" value="Genomic_DNA"/>
</dbReference>
<evidence type="ECO:0000313" key="8">
    <source>
        <dbReference type="Proteomes" id="UP001180487"/>
    </source>
</evidence>
<evidence type="ECO:0000256" key="4">
    <source>
        <dbReference type="ARBA" id="ARBA00023274"/>
    </source>
</evidence>
<evidence type="ECO:0000256" key="1">
    <source>
        <dbReference type="ARBA" id="ARBA00007594"/>
    </source>
</evidence>
<keyword evidence="4 5" id="KW-0687">Ribonucleoprotein</keyword>